<feature type="chain" id="PRO_5009792625" evidence="9">
    <location>
        <begin position="27"/>
        <end position="313"/>
    </location>
</feature>
<dbReference type="EMBL" id="CYSC01000041">
    <property type="protein sequence ID" value="CUH73583.1"/>
    <property type="molecule type" value="Genomic_DNA"/>
</dbReference>
<dbReference type="Proteomes" id="UP000051887">
    <property type="component" value="Unassembled WGS sequence"/>
</dbReference>
<feature type="transmembrane region" description="Helical" evidence="8">
    <location>
        <begin position="110"/>
        <end position="129"/>
    </location>
</feature>
<gene>
    <name evidence="12" type="primary">exbB_2</name>
    <name evidence="11" type="ORF">TL5118_03173</name>
    <name evidence="12" type="ORF">TL5120_03395</name>
</gene>
<reference evidence="11 13" key="2">
    <citation type="submission" date="2015-09" db="EMBL/GenBank/DDBJ databases">
        <authorList>
            <person name="Rodrigo-Torres L."/>
            <person name="Arahal D.R."/>
        </authorList>
    </citation>
    <scope>NUCLEOTIDE SEQUENCE [LARGE SCALE GENOMIC DNA]</scope>
    <source>
        <strain evidence="11 13">CECT 5118</strain>
    </source>
</reference>
<dbReference type="RefSeq" id="WP_082626392.1">
    <property type="nucleotide sequence ID" value="NZ_CYSB01000038.1"/>
</dbReference>
<dbReference type="InterPro" id="IPR002898">
    <property type="entry name" value="MotA_ExbB_proton_chnl"/>
</dbReference>
<keyword evidence="4 8" id="KW-1133">Transmembrane helix</keyword>
<keyword evidence="5 8" id="KW-0472">Membrane</keyword>
<keyword evidence="2" id="KW-1003">Cell membrane</keyword>
<evidence type="ECO:0000313" key="14">
    <source>
        <dbReference type="Proteomes" id="UP000051887"/>
    </source>
</evidence>
<feature type="transmembrane region" description="Helical" evidence="8">
    <location>
        <begin position="254"/>
        <end position="275"/>
    </location>
</feature>
<keyword evidence="13" id="KW-1185">Reference proteome</keyword>
<evidence type="ECO:0000313" key="11">
    <source>
        <dbReference type="EMBL" id="CUH69214.1"/>
    </source>
</evidence>
<protein>
    <submittedName>
        <fullName evidence="12">Biopolymer transport protein ExbB</fullName>
    </submittedName>
</protein>
<dbReference type="Proteomes" id="UP000051086">
    <property type="component" value="Unassembled WGS sequence"/>
</dbReference>
<evidence type="ECO:0000256" key="4">
    <source>
        <dbReference type="ARBA" id="ARBA00022989"/>
    </source>
</evidence>
<feature type="region of interest" description="Disordered" evidence="7">
    <location>
        <begin position="68"/>
        <end position="89"/>
    </location>
</feature>
<dbReference type="PANTHER" id="PTHR30625">
    <property type="entry name" value="PROTEIN TOLQ"/>
    <property type="match status" value="1"/>
</dbReference>
<name>A0A0P1G8B7_9RHOB</name>
<keyword evidence="6" id="KW-0813">Transport</keyword>
<comment type="similarity">
    <text evidence="6">Belongs to the exbB/tolQ family.</text>
</comment>
<dbReference type="Pfam" id="PF01618">
    <property type="entry name" value="MotA_ExbB"/>
    <property type="match status" value="1"/>
</dbReference>
<dbReference type="PANTHER" id="PTHR30625:SF11">
    <property type="entry name" value="MOTA_TOLQ_EXBB PROTON CHANNEL DOMAIN-CONTAINING PROTEIN"/>
    <property type="match status" value="1"/>
</dbReference>
<evidence type="ECO:0000256" key="8">
    <source>
        <dbReference type="SAM" id="Phobius"/>
    </source>
</evidence>
<evidence type="ECO:0000256" key="6">
    <source>
        <dbReference type="RuleBase" id="RU004057"/>
    </source>
</evidence>
<dbReference type="GO" id="GO:0005886">
    <property type="term" value="C:plasma membrane"/>
    <property type="evidence" value="ECO:0007669"/>
    <property type="project" value="UniProtKB-SubCell"/>
</dbReference>
<accession>A0A0P1G8B7</accession>
<organism evidence="12 14">
    <name type="scientific">Thalassovita autumnalis</name>
    <dbReference type="NCBI Taxonomy" id="2072972"/>
    <lineage>
        <taxon>Bacteria</taxon>
        <taxon>Pseudomonadati</taxon>
        <taxon>Pseudomonadota</taxon>
        <taxon>Alphaproteobacteria</taxon>
        <taxon>Rhodobacterales</taxon>
        <taxon>Roseobacteraceae</taxon>
        <taxon>Thalassovita</taxon>
    </lineage>
</organism>
<feature type="transmembrane region" description="Helical" evidence="8">
    <location>
        <begin position="211"/>
        <end position="234"/>
    </location>
</feature>
<keyword evidence="6" id="KW-0653">Protein transport</keyword>
<evidence type="ECO:0000256" key="9">
    <source>
        <dbReference type="SAM" id="SignalP"/>
    </source>
</evidence>
<evidence type="ECO:0000313" key="12">
    <source>
        <dbReference type="EMBL" id="CUH73583.1"/>
    </source>
</evidence>
<keyword evidence="9" id="KW-0732">Signal</keyword>
<evidence type="ECO:0000313" key="13">
    <source>
        <dbReference type="Proteomes" id="UP000051086"/>
    </source>
</evidence>
<proteinExistence type="inferred from homology"/>
<feature type="domain" description="MotA/TolQ/ExbB proton channel" evidence="10">
    <location>
        <begin position="170"/>
        <end position="286"/>
    </location>
</feature>
<dbReference type="AlphaFoldDB" id="A0A0P1G8B7"/>
<dbReference type="OrthoDB" id="4045at2"/>
<evidence type="ECO:0000256" key="1">
    <source>
        <dbReference type="ARBA" id="ARBA00004651"/>
    </source>
</evidence>
<dbReference type="GO" id="GO:0017038">
    <property type="term" value="P:protein import"/>
    <property type="evidence" value="ECO:0007669"/>
    <property type="project" value="TreeGrafter"/>
</dbReference>
<evidence type="ECO:0000256" key="5">
    <source>
        <dbReference type="ARBA" id="ARBA00023136"/>
    </source>
</evidence>
<feature type="signal peptide" evidence="9">
    <location>
        <begin position="1"/>
        <end position="26"/>
    </location>
</feature>
<dbReference type="EMBL" id="CYSB01000038">
    <property type="protein sequence ID" value="CUH69214.1"/>
    <property type="molecule type" value="Genomic_DNA"/>
</dbReference>
<reference evidence="12 14" key="1">
    <citation type="submission" date="2015-09" db="EMBL/GenBank/DDBJ databases">
        <authorList>
            <consortium name="Swine Surveillance"/>
        </authorList>
    </citation>
    <scope>NUCLEOTIDE SEQUENCE [LARGE SCALE GENOMIC DNA]</scope>
    <source>
        <strain evidence="12 14">5120</strain>
    </source>
</reference>
<evidence type="ECO:0000256" key="7">
    <source>
        <dbReference type="SAM" id="MobiDB-lite"/>
    </source>
</evidence>
<evidence type="ECO:0000256" key="2">
    <source>
        <dbReference type="ARBA" id="ARBA00022475"/>
    </source>
</evidence>
<sequence length="313" mass="32328">MSAKNFGATSVGLVVGFLAFCGAALAQESTTPTAPAMPAAPAITPPAADLITIAPQVQATFEAPLEGSTAAAPQGAADESVQKTLQNSGSQIRHATEAASKFLRDGGPSIWAIAALSVITLALILWKTWRLLLLGAWSRGSAHKAVAAWEAGDAQRALSIVAKRRGLRSRVVAAAIRARMDLPEAAAREETTRVAKLQLAGAGTGLRALELIASIAPLLGLLGTVLGMIAAFQALQESGSRADPSLLAGGIWEALLTTAAGMAVAIPASVALTWFEAVVDGLRRDVEDAASRIFLVQPRYEADEEVVQPLAAE</sequence>
<evidence type="ECO:0000256" key="3">
    <source>
        <dbReference type="ARBA" id="ARBA00022692"/>
    </source>
</evidence>
<evidence type="ECO:0000259" key="10">
    <source>
        <dbReference type="Pfam" id="PF01618"/>
    </source>
</evidence>
<comment type="subcellular location">
    <subcellularLocation>
        <location evidence="1">Cell membrane</location>
        <topology evidence="1">Multi-pass membrane protein</topology>
    </subcellularLocation>
    <subcellularLocation>
        <location evidence="6">Membrane</location>
        <topology evidence="6">Multi-pass membrane protein</topology>
    </subcellularLocation>
</comment>
<keyword evidence="3 8" id="KW-0812">Transmembrane</keyword>
<dbReference type="InterPro" id="IPR050790">
    <property type="entry name" value="ExbB/TolQ_transport"/>
</dbReference>